<sequence length="139" mass="15637">MPVTQQQVNAEAAKPLPYFSHDNNAAEDIKCQRLLVRDGFEAYGRWWRVCELMAMYTGHKVPFSTEEDFFILAKQLMFDDEQKLIEFIKLLADVGLISSEALGNGEIVSDRMNANAQTIGKQRAAGLLGGRPKKKSNDE</sequence>
<dbReference type="Proteomes" id="UP000012651">
    <property type="component" value="Unassembled WGS sequence"/>
</dbReference>
<dbReference type="Pfam" id="PF14297">
    <property type="entry name" value="Lin1244_N"/>
    <property type="match status" value="1"/>
</dbReference>
<organism evidence="2 3">
    <name type="scientific">Atopobium minutum 10063974</name>
    <dbReference type="NCBI Taxonomy" id="997872"/>
    <lineage>
        <taxon>Bacteria</taxon>
        <taxon>Bacillati</taxon>
        <taxon>Actinomycetota</taxon>
        <taxon>Coriobacteriia</taxon>
        <taxon>Coriobacteriales</taxon>
        <taxon>Atopobiaceae</taxon>
        <taxon>Atopobium</taxon>
    </lineage>
</organism>
<dbReference type="RefSeq" id="WP_002563022.1">
    <property type="nucleotide sequence ID" value="NZ_KB822533.1"/>
</dbReference>
<accession>N2C0I8</accession>
<feature type="domain" description="Lin1244/Lin1753-like N-terminal" evidence="1">
    <location>
        <begin position="18"/>
        <end position="105"/>
    </location>
</feature>
<keyword evidence="3" id="KW-1185">Reference proteome</keyword>
<protein>
    <recommendedName>
        <fullName evidence="1">Lin1244/Lin1753-like N-terminal domain-containing protein</fullName>
    </recommendedName>
</protein>
<dbReference type="AlphaFoldDB" id="N2C0I8"/>
<evidence type="ECO:0000313" key="3">
    <source>
        <dbReference type="Proteomes" id="UP000012651"/>
    </source>
</evidence>
<dbReference type="OrthoDB" id="3194869at2"/>
<dbReference type="EMBL" id="AGXC01000001">
    <property type="protein sequence ID" value="EMZ42689.1"/>
    <property type="molecule type" value="Genomic_DNA"/>
</dbReference>
<proteinExistence type="predicted"/>
<evidence type="ECO:0000313" key="2">
    <source>
        <dbReference type="EMBL" id="EMZ42689.1"/>
    </source>
</evidence>
<evidence type="ECO:0000259" key="1">
    <source>
        <dbReference type="Pfam" id="PF14297"/>
    </source>
</evidence>
<comment type="caution">
    <text evidence="2">The sequence shown here is derived from an EMBL/GenBank/DDBJ whole genome shotgun (WGS) entry which is preliminary data.</text>
</comment>
<dbReference type="HOGENOM" id="CLU_1728254_0_0_11"/>
<gene>
    <name evidence="2" type="ORF">HMPREF1091_00247</name>
</gene>
<name>N2C0I8_9ACTN</name>
<reference evidence="2 3" key="1">
    <citation type="submission" date="2013-03" db="EMBL/GenBank/DDBJ databases">
        <title>The Genome Sequence of Atopobium minutum 10063974.</title>
        <authorList>
            <consortium name="The Broad Institute Genome Sequencing Platform"/>
            <person name="Earl A."/>
            <person name="Ward D."/>
            <person name="Feldgarden M."/>
            <person name="Gevers D."/>
            <person name="Lambert T."/>
            <person name="Marvaud J.-C."/>
            <person name="Courvalin P."/>
            <person name="Walker B."/>
            <person name="Young S.K."/>
            <person name="Zeng Q."/>
            <person name="Gargeya S."/>
            <person name="Fitzgerald M."/>
            <person name="Haas B."/>
            <person name="Abouelleil A."/>
            <person name="Alvarado L."/>
            <person name="Arachchi H.M."/>
            <person name="Berlin A.M."/>
            <person name="Chapman S.B."/>
            <person name="Dewar J."/>
            <person name="Goldberg J."/>
            <person name="Griggs A."/>
            <person name="Gujja S."/>
            <person name="Hansen M."/>
            <person name="Howarth C."/>
            <person name="Imamovic A."/>
            <person name="Larimer J."/>
            <person name="McCowan C."/>
            <person name="Murphy C."/>
            <person name="Neiman D."/>
            <person name="Pearson M."/>
            <person name="Priest M."/>
            <person name="Roberts A."/>
            <person name="Saif S."/>
            <person name="Shea T."/>
            <person name="Sisk P."/>
            <person name="Sykes S."/>
            <person name="Wortman J."/>
            <person name="Nusbaum C."/>
            <person name="Birren B."/>
        </authorList>
    </citation>
    <scope>NUCLEOTIDE SEQUENCE [LARGE SCALE GENOMIC DNA]</scope>
    <source>
        <strain evidence="2 3">10063974</strain>
    </source>
</reference>
<dbReference type="InterPro" id="IPR025400">
    <property type="entry name" value="Lin1244/Lin1753-like_N"/>
</dbReference>
<dbReference type="PATRIC" id="fig|997872.3.peg.241"/>